<accession>A0A699K5F9</accession>
<evidence type="ECO:0000256" key="1">
    <source>
        <dbReference type="SAM" id="MobiDB-lite"/>
    </source>
</evidence>
<name>A0A699K5F9_TANCI</name>
<evidence type="ECO:0000313" key="2">
    <source>
        <dbReference type="EMBL" id="GFA72434.1"/>
    </source>
</evidence>
<dbReference type="EMBL" id="BKCJ010475964">
    <property type="protein sequence ID" value="GFA72434.1"/>
    <property type="molecule type" value="Genomic_DNA"/>
</dbReference>
<protein>
    <submittedName>
        <fullName evidence="2">Uncharacterized protein</fullName>
    </submittedName>
</protein>
<dbReference type="AlphaFoldDB" id="A0A699K5F9"/>
<feature type="compositionally biased region" description="Polar residues" evidence="1">
    <location>
        <begin position="18"/>
        <end position="29"/>
    </location>
</feature>
<feature type="region of interest" description="Disordered" evidence="1">
    <location>
        <begin position="323"/>
        <end position="345"/>
    </location>
</feature>
<organism evidence="2">
    <name type="scientific">Tanacetum cinerariifolium</name>
    <name type="common">Dalmatian daisy</name>
    <name type="synonym">Chrysanthemum cinerariifolium</name>
    <dbReference type="NCBI Taxonomy" id="118510"/>
    <lineage>
        <taxon>Eukaryota</taxon>
        <taxon>Viridiplantae</taxon>
        <taxon>Streptophyta</taxon>
        <taxon>Embryophyta</taxon>
        <taxon>Tracheophyta</taxon>
        <taxon>Spermatophyta</taxon>
        <taxon>Magnoliopsida</taxon>
        <taxon>eudicotyledons</taxon>
        <taxon>Gunneridae</taxon>
        <taxon>Pentapetalae</taxon>
        <taxon>asterids</taxon>
        <taxon>campanulids</taxon>
        <taxon>Asterales</taxon>
        <taxon>Asteraceae</taxon>
        <taxon>Asteroideae</taxon>
        <taxon>Anthemideae</taxon>
        <taxon>Anthemidinae</taxon>
        <taxon>Tanacetum</taxon>
    </lineage>
</organism>
<sequence length="472" mass="53531">MGKGSALPTDFQHAPTILQPSSSQPQKTQILRKPKRKNTQVPQPSGSMEHVADEAVYKELDARLVWAATTTSSLEAKQDNGGGSKCQEAMRDTVAQTRVLDMEKTKSTQALEITNLKLRVKKLEKKQMSRTHKLKRLYKAVLTARVDSSEDDKILGKDASKQGRKIHDIDVDKDITLVNDQDDAEMFDVNDLHGEEGFVEEEVAEKEVNDEVQKVVEDVVEDINAAKLIVNVAQVSAAGEVNTASIETTVSAAAKITTDEITLAQVLLEIKTSKSRAKGIVLQEPKPMKPKKKDQITLDEEATLKLQAKFDEEEQRLTREKLVEGSSKRAREELTQKSTKKQKVDDNKEMAELKELMKIFHDEEDVTIDVIPLAIKSPKIIDWKIHKEVKKNYYQIIRADGNSKMYMVFNRMLKEFDREDLEDLYNLLKAKYGSTKPVEDLDLLLWGDLKTMFEPHVEDQVSKKQHGYKVME</sequence>
<comment type="caution">
    <text evidence="2">The sequence shown here is derived from an EMBL/GenBank/DDBJ whole genome shotgun (WGS) entry which is preliminary data.</text>
</comment>
<reference evidence="2" key="1">
    <citation type="journal article" date="2019" name="Sci. Rep.">
        <title>Draft genome of Tanacetum cinerariifolium, the natural source of mosquito coil.</title>
        <authorList>
            <person name="Yamashiro T."/>
            <person name="Shiraishi A."/>
            <person name="Satake H."/>
            <person name="Nakayama K."/>
        </authorList>
    </citation>
    <scope>NUCLEOTIDE SEQUENCE</scope>
</reference>
<feature type="compositionally biased region" description="Basic and acidic residues" evidence="1">
    <location>
        <begin position="323"/>
        <end position="335"/>
    </location>
</feature>
<gene>
    <name evidence="2" type="ORF">Tci_644406</name>
</gene>
<proteinExistence type="predicted"/>
<feature type="region of interest" description="Disordered" evidence="1">
    <location>
        <begin position="1"/>
        <end position="50"/>
    </location>
</feature>